<name>A0A449A4U7_9BACT</name>
<dbReference type="NCBIfam" id="NF045953">
    <property type="entry name" value="DCM_methyl_Nterm"/>
    <property type="match status" value="1"/>
</dbReference>
<gene>
    <name evidence="2" type="ORF">NCTC10166_00151</name>
</gene>
<dbReference type="InterPro" id="IPR029063">
    <property type="entry name" value="SAM-dependent_MTases_sf"/>
</dbReference>
<evidence type="ECO:0008006" key="4">
    <source>
        <dbReference type="Google" id="ProtNLM"/>
    </source>
</evidence>
<feature type="compositionally biased region" description="Basic and acidic residues" evidence="1">
    <location>
        <begin position="126"/>
        <end position="143"/>
    </location>
</feature>
<dbReference type="RefSeq" id="WP_232018819.1">
    <property type="nucleotide sequence ID" value="NZ_LR214951.1"/>
</dbReference>
<dbReference type="Proteomes" id="UP000289440">
    <property type="component" value="Chromosome"/>
</dbReference>
<reference evidence="2 3" key="1">
    <citation type="submission" date="2019-01" db="EMBL/GenBank/DDBJ databases">
        <authorList>
            <consortium name="Pathogen Informatics"/>
        </authorList>
    </citation>
    <scope>NUCLEOTIDE SEQUENCE [LARGE SCALE GENOMIC DNA]</scope>
    <source>
        <strain evidence="2 3">NCTC10166</strain>
    </source>
</reference>
<dbReference type="KEGG" id="mnu:NCTC10166_00151"/>
<organism evidence="2 3">
    <name type="scientific">Mesomycoplasma neurolyticum</name>
    <dbReference type="NCBI Taxonomy" id="2120"/>
    <lineage>
        <taxon>Bacteria</taxon>
        <taxon>Bacillati</taxon>
        <taxon>Mycoplasmatota</taxon>
        <taxon>Mycoplasmoidales</taxon>
        <taxon>Metamycoplasmataceae</taxon>
        <taxon>Mesomycoplasma</taxon>
    </lineage>
</organism>
<sequence length="143" mass="17018">MSQNNLKTIKIFEAFSGIGSQYQALKNISKKLNIKPVSLGYIEWYIDAIVAYEIMHNKQREPEQKKTKEEMANILSQFSFSTDSKKAVLEKYFYRIKEEKLRQLFPYLKDFISFNNKTETQISLQDKGRERERERERAAILQH</sequence>
<dbReference type="EMBL" id="LR214951">
    <property type="protein sequence ID" value="VEU59193.1"/>
    <property type="molecule type" value="Genomic_DNA"/>
</dbReference>
<proteinExistence type="predicted"/>
<evidence type="ECO:0000256" key="1">
    <source>
        <dbReference type="SAM" id="MobiDB-lite"/>
    </source>
</evidence>
<dbReference type="Gene3D" id="3.40.50.150">
    <property type="entry name" value="Vaccinia Virus protein VP39"/>
    <property type="match status" value="1"/>
</dbReference>
<dbReference type="REBASE" id="298299">
    <property type="entry name" value="M.Mne10166ORF151P"/>
</dbReference>
<evidence type="ECO:0000313" key="3">
    <source>
        <dbReference type="Proteomes" id="UP000289440"/>
    </source>
</evidence>
<protein>
    <recommendedName>
        <fullName evidence="4">DNA (cytosine-5-)-methyltransferase</fullName>
    </recommendedName>
</protein>
<dbReference type="AlphaFoldDB" id="A0A449A4U7"/>
<accession>A0A449A4U7</accession>
<feature type="region of interest" description="Disordered" evidence="1">
    <location>
        <begin position="123"/>
        <end position="143"/>
    </location>
</feature>
<evidence type="ECO:0000313" key="2">
    <source>
        <dbReference type="EMBL" id="VEU59193.1"/>
    </source>
</evidence>
<keyword evidence="3" id="KW-1185">Reference proteome</keyword>